<gene>
    <name evidence="1" type="ORF">LZD57_10590</name>
</gene>
<proteinExistence type="predicted"/>
<evidence type="ECO:0000313" key="2">
    <source>
        <dbReference type="Proteomes" id="UP001139035"/>
    </source>
</evidence>
<accession>A0A9X1T4D6</accession>
<comment type="caution">
    <text evidence="1">The sequence shown here is derived from an EMBL/GenBank/DDBJ whole genome shotgun (WGS) entry which is preliminary data.</text>
</comment>
<dbReference type="AlphaFoldDB" id="A0A9X1T4D6"/>
<keyword evidence="2" id="KW-1185">Reference proteome</keyword>
<reference evidence="1" key="1">
    <citation type="submission" date="2022-01" db="EMBL/GenBank/DDBJ databases">
        <title>Jiella avicenniae sp. nov., a novel endophytic bacterium isolated from bark of Avicennia marina.</title>
        <authorList>
            <person name="Tuo L."/>
        </authorList>
    </citation>
    <scope>NUCLEOTIDE SEQUENCE</scope>
    <source>
        <strain evidence="1">CBK1P-4</strain>
    </source>
</reference>
<dbReference type="Proteomes" id="UP001139035">
    <property type="component" value="Unassembled WGS sequence"/>
</dbReference>
<name>A0A9X1T4D6_9HYPH</name>
<evidence type="ECO:0000313" key="1">
    <source>
        <dbReference type="EMBL" id="MCE7028436.1"/>
    </source>
</evidence>
<dbReference type="RefSeq" id="WP_233719594.1">
    <property type="nucleotide sequence ID" value="NZ_JAJUWU010000009.1"/>
</dbReference>
<organism evidence="1 2">
    <name type="scientific">Jiella avicenniae</name>
    <dbReference type="NCBI Taxonomy" id="2907202"/>
    <lineage>
        <taxon>Bacteria</taxon>
        <taxon>Pseudomonadati</taxon>
        <taxon>Pseudomonadota</taxon>
        <taxon>Alphaproteobacteria</taxon>
        <taxon>Hyphomicrobiales</taxon>
        <taxon>Aurantimonadaceae</taxon>
        <taxon>Jiella</taxon>
    </lineage>
</organism>
<sequence length="104" mass="11356">MMVPFTDAAFIAETARDLGHCVVTGSQISEVMKDPDVASAPTFDDLDVVMRRPKIVKATIRLFGGDVSTADAVYGRVWINVRNVANGRPRIERFAETGMIEAAE</sequence>
<dbReference type="EMBL" id="JAJUWU010000009">
    <property type="protein sequence ID" value="MCE7028436.1"/>
    <property type="molecule type" value="Genomic_DNA"/>
</dbReference>
<protein>
    <submittedName>
        <fullName evidence="1">Uncharacterized protein</fullName>
    </submittedName>
</protein>